<feature type="compositionally biased region" description="Basic residues" evidence="1">
    <location>
        <begin position="466"/>
        <end position="476"/>
    </location>
</feature>
<feature type="region of interest" description="Disordered" evidence="1">
    <location>
        <begin position="59"/>
        <end position="105"/>
    </location>
</feature>
<keyword evidence="2" id="KW-0472">Membrane</keyword>
<feature type="region of interest" description="Disordered" evidence="1">
    <location>
        <begin position="1"/>
        <end position="44"/>
    </location>
</feature>
<feature type="transmembrane region" description="Helical" evidence="2">
    <location>
        <begin position="176"/>
        <end position="201"/>
    </location>
</feature>
<feature type="non-terminal residue" evidence="3">
    <location>
        <position position="1"/>
    </location>
</feature>
<protein>
    <submittedName>
        <fullName evidence="3">Uncharacterized protein</fullName>
    </submittedName>
</protein>
<accession>A0AA36D4X3</accession>
<proteinExistence type="predicted"/>
<feature type="compositionally biased region" description="Low complexity" evidence="1">
    <location>
        <begin position="8"/>
        <end position="20"/>
    </location>
</feature>
<gene>
    <name evidence="3" type="ORF">MSPICULIGERA_LOCUS18964</name>
</gene>
<evidence type="ECO:0000313" key="3">
    <source>
        <dbReference type="EMBL" id="CAJ0580781.1"/>
    </source>
</evidence>
<evidence type="ECO:0000256" key="2">
    <source>
        <dbReference type="SAM" id="Phobius"/>
    </source>
</evidence>
<evidence type="ECO:0000313" key="4">
    <source>
        <dbReference type="Proteomes" id="UP001177023"/>
    </source>
</evidence>
<dbReference type="Proteomes" id="UP001177023">
    <property type="component" value="Unassembled WGS sequence"/>
</dbReference>
<feature type="compositionally biased region" description="Polar residues" evidence="1">
    <location>
        <begin position="434"/>
        <end position="445"/>
    </location>
</feature>
<feature type="region of interest" description="Disordered" evidence="1">
    <location>
        <begin position="434"/>
        <end position="477"/>
    </location>
</feature>
<feature type="compositionally biased region" description="Basic residues" evidence="1">
    <location>
        <begin position="71"/>
        <end position="86"/>
    </location>
</feature>
<comment type="caution">
    <text evidence="3">The sequence shown here is derived from an EMBL/GenBank/DDBJ whole genome shotgun (WGS) entry which is preliminary data.</text>
</comment>
<organism evidence="3 4">
    <name type="scientific">Mesorhabditis spiculigera</name>
    <dbReference type="NCBI Taxonomy" id="96644"/>
    <lineage>
        <taxon>Eukaryota</taxon>
        <taxon>Metazoa</taxon>
        <taxon>Ecdysozoa</taxon>
        <taxon>Nematoda</taxon>
        <taxon>Chromadorea</taxon>
        <taxon>Rhabditida</taxon>
        <taxon>Rhabditina</taxon>
        <taxon>Rhabditomorpha</taxon>
        <taxon>Rhabditoidea</taxon>
        <taxon>Rhabditidae</taxon>
        <taxon>Mesorhabditinae</taxon>
        <taxon>Mesorhabditis</taxon>
    </lineage>
</organism>
<evidence type="ECO:0000256" key="1">
    <source>
        <dbReference type="SAM" id="MobiDB-lite"/>
    </source>
</evidence>
<keyword evidence="2" id="KW-0812">Transmembrane</keyword>
<dbReference type="EMBL" id="CATQJA010002662">
    <property type="protein sequence ID" value="CAJ0580781.1"/>
    <property type="molecule type" value="Genomic_DNA"/>
</dbReference>
<reference evidence="3" key="1">
    <citation type="submission" date="2023-06" db="EMBL/GenBank/DDBJ databases">
        <authorList>
            <person name="Delattre M."/>
        </authorList>
    </citation>
    <scope>NUCLEOTIDE SEQUENCE</scope>
    <source>
        <strain evidence="3">AF72</strain>
    </source>
</reference>
<dbReference type="AlphaFoldDB" id="A0AA36D4X3"/>
<name>A0AA36D4X3_9BILA</name>
<keyword evidence="2" id="KW-1133">Transmembrane helix</keyword>
<keyword evidence="4" id="KW-1185">Reference proteome</keyword>
<feature type="transmembrane region" description="Helical" evidence="2">
    <location>
        <begin position="213"/>
        <end position="237"/>
    </location>
</feature>
<feature type="transmembrane region" description="Helical" evidence="2">
    <location>
        <begin position="249"/>
        <end position="267"/>
    </location>
</feature>
<sequence length="533" mass="61378">MGLEPEPSSDSGSNDWSLSDAGPPECRILIPEEEDTPVKSETAPFIPLEDIEEVPRKFTLFPSPIPQKLSTQRKRSSRERRRRSSHRDHIEFSNDVEEIEAQEPQPKLTLKESLKSQWREVWADLSDTKQMVFQWPENTPLEVHELVGPERFDPGLPKYQMPFFWSSERIPATPSWALIVCAIEVTFGLICWFGNIIHFSLYIPSYEDKGTPLFILFSTLLQLTIFFSAKVFFVISISERRARLLRLQLLFQYTTCVFLLLDASFALAADFGGYLEEQLYGRRNPPIIRLLAFLSLLFLFVQLYLRMMTVQVYNFMSDNRKFHLALHNSWWRYRKRVYFSFCSIRNAEMKDEDTEKRKMDAVKREEVRDAEVFRMIQQDNLVTRITVDPNRYSPPTFSPIVPQPGQPPPFSMVINMESDADSILGRPVKSSTSLASVASGGNSFQPLKRNRPSKMASSSASSTPHLSRRVKTHRPRTTVIPNKRQRIDSEQNGFQKKKDHGIRLQLEVDGDSVRRLLDGRAGDKLPATLALSP</sequence>
<feature type="transmembrane region" description="Helical" evidence="2">
    <location>
        <begin position="287"/>
        <end position="305"/>
    </location>
</feature>